<reference evidence="8" key="1">
    <citation type="journal article" date="2019" name="Int. J. Syst. Evol. Microbiol.">
        <title>The Global Catalogue of Microorganisms (GCM) 10K type strain sequencing project: providing services to taxonomists for standard genome sequencing and annotation.</title>
        <authorList>
            <consortium name="The Broad Institute Genomics Platform"/>
            <consortium name="The Broad Institute Genome Sequencing Center for Infectious Disease"/>
            <person name="Wu L."/>
            <person name="Ma J."/>
        </authorList>
    </citation>
    <scope>NUCLEOTIDE SEQUENCE [LARGE SCALE GENOMIC DNA]</scope>
    <source>
        <strain evidence="8">CGMCC 1.12922</strain>
    </source>
</reference>
<comment type="caution">
    <text evidence="7">The sequence shown here is derived from an EMBL/GenBank/DDBJ whole genome shotgun (WGS) entry which is preliminary data.</text>
</comment>
<dbReference type="Pfam" id="PF00034">
    <property type="entry name" value="Cytochrom_C"/>
    <property type="match status" value="1"/>
</dbReference>
<feature type="chain" id="PRO_5046612589" evidence="5">
    <location>
        <begin position="22"/>
        <end position="159"/>
    </location>
</feature>
<name>A0ABQ1Q9W5_9RHOB</name>
<feature type="signal peptide" evidence="5">
    <location>
        <begin position="1"/>
        <end position="21"/>
    </location>
</feature>
<evidence type="ECO:0000259" key="6">
    <source>
        <dbReference type="PROSITE" id="PS51007"/>
    </source>
</evidence>
<dbReference type="Proteomes" id="UP000617355">
    <property type="component" value="Unassembled WGS sequence"/>
</dbReference>
<evidence type="ECO:0000256" key="3">
    <source>
        <dbReference type="ARBA" id="ARBA00023004"/>
    </source>
</evidence>
<evidence type="ECO:0000256" key="1">
    <source>
        <dbReference type="ARBA" id="ARBA00022617"/>
    </source>
</evidence>
<evidence type="ECO:0000256" key="2">
    <source>
        <dbReference type="ARBA" id="ARBA00022723"/>
    </source>
</evidence>
<keyword evidence="5" id="KW-0732">Signal</keyword>
<keyword evidence="3 4" id="KW-0408">Iron</keyword>
<dbReference type="Gene3D" id="1.10.760.10">
    <property type="entry name" value="Cytochrome c-like domain"/>
    <property type="match status" value="1"/>
</dbReference>
<dbReference type="RefSeq" id="WP_188525683.1">
    <property type="nucleotide sequence ID" value="NZ_BMGI01000001.1"/>
</dbReference>
<evidence type="ECO:0000256" key="4">
    <source>
        <dbReference type="PROSITE-ProRule" id="PRU00433"/>
    </source>
</evidence>
<keyword evidence="8" id="KW-1185">Reference proteome</keyword>
<dbReference type="EMBL" id="BMGI01000001">
    <property type="protein sequence ID" value="GGD20460.1"/>
    <property type="molecule type" value="Genomic_DNA"/>
</dbReference>
<accession>A0ABQ1Q9W5</accession>
<evidence type="ECO:0000256" key="5">
    <source>
        <dbReference type="SAM" id="SignalP"/>
    </source>
</evidence>
<dbReference type="NCBIfam" id="TIGR04485">
    <property type="entry name" value="thiosulf_SoxX"/>
    <property type="match status" value="1"/>
</dbReference>
<proteinExistence type="predicted"/>
<dbReference type="InterPro" id="IPR030999">
    <property type="entry name" value="Thiosulf_SoxX"/>
</dbReference>
<protein>
    <submittedName>
        <fullName evidence="7">Sulfur oxidation c-type cytochrome SoxX</fullName>
    </submittedName>
</protein>
<dbReference type="PROSITE" id="PS51007">
    <property type="entry name" value="CYTC"/>
    <property type="match status" value="1"/>
</dbReference>
<evidence type="ECO:0000313" key="7">
    <source>
        <dbReference type="EMBL" id="GGD20460.1"/>
    </source>
</evidence>
<dbReference type="InterPro" id="IPR009056">
    <property type="entry name" value="Cyt_c-like_dom"/>
</dbReference>
<organism evidence="7 8">
    <name type="scientific">Sinisalibacter lacisalsi</name>
    <dbReference type="NCBI Taxonomy" id="1526570"/>
    <lineage>
        <taxon>Bacteria</taxon>
        <taxon>Pseudomonadati</taxon>
        <taxon>Pseudomonadota</taxon>
        <taxon>Alphaproteobacteria</taxon>
        <taxon>Rhodobacterales</taxon>
        <taxon>Roseobacteraceae</taxon>
        <taxon>Sinisalibacter</taxon>
    </lineage>
</organism>
<gene>
    <name evidence="7" type="primary">soxX</name>
    <name evidence="7" type="ORF">GCM10011358_01300</name>
</gene>
<evidence type="ECO:0000313" key="8">
    <source>
        <dbReference type="Proteomes" id="UP000617355"/>
    </source>
</evidence>
<dbReference type="InterPro" id="IPR036909">
    <property type="entry name" value="Cyt_c-like_dom_sf"/>
</dbReference>
<dbReference type="SUPFAM" id="SSF46626">
    <property type="entry name" value="Cytochrome c"/>
    <property type="match status" value="1"/>
</dbReference>
<sequence>MRTLFALCAAAATAFPAILSAETAPTEVSFSEYGEVFESLTGVPGDPEEGYKSAVSRGAGNCVACHTAQGWSQEQFPGDVGPELTGVGARYEPAQIRGILVNAKHTFPETVMPAFYNVSNLYRPGDGYTGKAAKSPDVTVLTAQQIEDILALLLTFTEE</sequence>
<feature type="domain" description="Cytochrome c" evidence="6">
    <location>
        <begin position="45"/>
        <end position="157"/>
    </location>
</feature>
<keyword evidence="1 4" id="KW-0349">Heme</keyword>
<keyword evidence="2 4" id="KW-0479">Metal-binding</keyword>